<proteinExistence type="predicted"/>
<organism evidence="2 3">
    <name type="scientific">Remersonia thermophila</name>
    <dbReference type="NCBI Taxonomy" id="72144"/>
    <lineage>
        <taxon>Eukaryota</taxon>
        <taxon>Fungi</taxon>
        <taxon>Dikarya</taxon>
        <taxon>Ascomycota</taxon>
        <taxon>Pezizomycotina</taxon>
        <taxon>Sordariomycetes</taxon>
        <taxon>Sordariomycetidae</taxon>
        <taxon>Sordariales</taxon>
        <taxon>Sordariales incertae sedis</taxon>
        <taxon>Remersonia</taxon>
    </lineage>
</organism>
<reference evidence="2 3" key="1">
    <citation type="journal article" date="2024" name="Commun. Biol.">
        <title>Comparative genomic analysis of thermophilic fungi reveals convergent evolutionary adaptations and gene losses.</title>
        <authorList>
            <person name="Steindorff A.S."/>
            <person name="Aguilar-Pontes M.V."/>
            <person name="Robinson A.J."/>
            <person name="Andreopoulos B."/>
            <person name="LaButti K."/>
            <person name="Kuo A."/>
            <person name="Mondo S."/>
            <person name="Riley R."/>
            <person name="Otillar R."/>
            <person name="Haridas S."/>
            <person name="Lipzen A."/>
            <person name="Grimwood J."/>
            <person name="Schmutz J."/>
            <person name="Clum A."/>
            <person name="Reid I.D."/>
            <person name="Moisan M.C."/>
            <person name="Butler G."/>
            <person name="Nguyen T.T.M."/>
            <person name="Dewar K."/>
            <person name="Conant G."/>
            <person name="Drula E."/>
            <person name="Henrissat B."/>
            <person name="Hansel C."/>
            <person name="Singer S."/>
            <person name="Hutchinson M.I."/>
            <person name="de Vries R.P."/>
            <person name="Natvig D.O."/>
            <person name="Powell A.J."/>
            <person name="Tsang A."/>
            <person name="Grigoriev I.V."/>
        </authorList>
    </citation>
    <scope>NUCLEOTIDE SEQUENCE [LARGE SCALE GENOMIC DNA]</scope>
    <source>
        <strain evidence="2 3">ATCC 22073</strain>
    </source>
</reference>
<protein>
    <submittedName>
        <fullName evidence="2">Uncharacterized protein</fullName>
    </submittedName>
</protein>
<dbReference type="Proteomes" id="UP001600064">
    <property type="component" value="Unassembled WGS sequence"/>
</dbReference>
<feature type="compositionally biased region" description="Polar residues" evidence="1">
    <location>
        <begin position="140"/>
        <end position="159"/>
    </location>
</feature>
<dbReference type="RefSeq" id="XP_070867824.1">
    <property type="nucleotide sequence ID" value="XM_071010380.1"/>
</dbReference>
<sequence length="186" mass="20265">MASTSSRVTPTPDNNRGSDISHASMTDHADQIHDTGFSVIHADLTLPGHEIYGIGSQLALSGMGNDGNQMHHHTIMPDFGILIHGDDYNAGHDVLPKSTDPVYYRSHGIGIDHKKETRADKGDRPGVRSADSPSLPPRMFNTSDSGNTGPSDDTPPRCQTETWVKDQCYGTGPWNGQRRFNAPFSR</sequence>
<name>A0ABR4DG18_9PEZI</name>
<comment type="caution">
    <text evidence="2">The sequence shown here is derived from an EMBL/GenBank/DDBJ whole genome shotgun (WGS) entry which is preliminary data.</text>
</comment>
<dbReference type="EMBL" id="JAZGUE010000003">
    <property type="protein sequence ID" value="KAL2269100.1"/>
    <property type="molecule type" value="Genomic_DNA"/>
</dbReference>
<feature type="region of interest" description="Disordered" evidence="1">
    <location>
        <begin position="1"/>
        <end position="22"/>
    </location>
</feature>
<dbReference type="GeneID" id="98125024"/>
<evidence type="ECO:0000256" key="1">
    <source>
        <dbReference type="SAM" id="MobiDB-lite"/>
    </source>
</evidence>
<accession>A0ABR4DG18</accession>
<keyword evidence="3" id="KW-1185">Reference proteome</keyword>
<evidence type="ECO:0000313" key="2">
    <source>
        <dbReference type="EMBL" id="KAL2269100.1"/>
    </source>
</evidence>
<feature type="compositionally biased region" description="Basic and acidic residues" evidence="1">
    <location>
        <begin position="110"/>
        <end position="126"/>
    </location>
</feature>
<feature type="region of interest" description="Disordered" evidence="1">
    <location>
        <begin position="109"/>
        <end position="159"/>
    </location>
</feature>
<gene>
    <name evidence="2" type="ORF">VTJ83DRAFT_3946</name>
</gene>
<evidence type="ECO:0000313" key="3">
    <source>
        <dbReference type="Proteomes" id="UP001600064"/>
    </source>
</evidence>